<dbReference type="InterPro" id="IPR013783">
    <property type="entry name" value="Ig-like_fold"/>
</dbReference>
<gene>
    <name evidence="1" type="ORF">GMARGA_LOCUS26043</name>
</gene>
<evidence type="ECO:0000313" key="2">
    <source>
        <dbReference type="Proteomes" id="UP000789901"/>
    </source>
</evidence>
<dbReference type="InterPro" id="IPR013784">
    <property type="entry name" value="Carb-bd-like_fold"/>
</dbReference>
<accession>A0ABN7W343</accession>
<sequence length="461" mass="54219">MVANIIKVFHVNILFDTNLQEPTFVVSGDSEPLGNWEVLQIWLHRIPNSTLWVSDPVYVPLNLDIKYRYSLALSDTEFEDSHVIQIEPGKNLYDIWENNHKFKTSPTSSEDYAFVDYIYNNIKSPNDLKVGVIDYQHILKKYSTEFKKIIGFIKSHLVTSKTKEQMLFLCAILGYYIDHQSSWFYKPSLPDSFPSDIMIKELKSIYDNFNLLTYDTKPMFMMAINALVQHNSKHGFTDWTTVFALAPRFDASYSFIDSIEVYDYKERPDDFIKLLKEAKLYVNDLKDANVLNKMIKKLIKISYDAECLIYLQEHFKELENDSNLLYEIRCKLLELFKGKKLYWNDKNVTSLHKLLKDRNLKWQHREYASILEAIAESNQVNVLKSFPEIFNFISGLKLNTIKKKLEQESTKWFIKICKQQKSVSKIQESSAYNTFQYLSEMYSGSTYGREILKKLMNQNIN</sequence>
<feature type="non-terminal residue" evidence="1">
    <location>
        <position position="461"/>
    </location>
</feature>
<protein>
    <submittedName>
        <fullName evidence="1">5471_t:CDS:1</fullName>
    </submittedName>
</protein>
<keyword evidence="2" id="KW-1185">Reference proteome</keyword>
<comment type="caution">
    <text evidence="1">The sequence shown here is derived from an EMBL/GenBank/DDBJ whole genome shotgun (WGS) entry which is preliminary data.</text>
</comment>
<evidence type="ECO:0000313" key="1">
    <source>
        <dbReference type="EMBL" id="CAG8814417.1"/>
    </source>
</evidence>
<dbReference type="Gene3D" id="2.60.40.10">
    <property type="entry name" value="Immunoglobulins"/>
    <property type="match status" value="1"/>
</dbReference>
<organism evidence="1 2">
    <name type="scientific">Gigaspora margarita</name>
    <dbReference type="NCBI Taxonomy" id="4874"/>
    <lineage>
        <taxon>Eukaryota</taxon>
        <taxon>Fungi</taxon>
        <taxon>Fungi incertae sedis</taxon>
        <taxon>Mucoromycota</taxon>
        <taxon>Glomeromycotina</taxon>
        <taxon>Glomeromycetes</taxon>
        <taxon>Diversisporales</taxon>
        <taxon>Gigasporaceae</taxon>
        <taxon>Gigaspora</taxon>
    </lineage>
</organism>
<dbReference type="SUPFAM" id="SSF49452">
    <property type="entry name" value="Starch-binding domain-like"/>
    <property type="match status" value="1"/>
</dbReference>
<reference evidence="1 2" key="1">
    <citation type="submission" date="2021-06" db="EMBL/GenBank/DDBJ databases">
        <authorList>
            <person name="Kallberg Y."/>
            <person name="Tangrot J."/>
            <person name="Rosling A."/>
        </authorList>
    </citation>
    <scope>NUCLEOTIDE SEQUENCE [LARGE SCALE GENOMIC DNA]</scope>
    <source>
        <strain evidence="1 2">120-4 pot B 10/14</strain>
    </source>
</reference>
<name>A0ABN7W343_GIGMA</name>
<proteinExistence type="predicted"/>
<dbReference type="EMBL" id="CAJVQB010029674">
    <property type="protein sequence ID" value="CAG8814417.1"/>
    <property type="molecule type" value="Genomic_DNA"/>
</dbReference>
<dbReference type="Proteomes" id="UP000789901">
    <property type="component" value="Unassembled WGS sequence"/>
</dbReference>